<dbReference type="EnsemblMetazoa" id="tetur20g00810.1">
    <property type="protein sequence ID" value="tetur20g00810.1"/>
    <property type="gene ID" value="tetur20g00810"/>
</dbReference>
<keyword evidence="1" id="KW-0472">Membrane</keyword>
<reference evidence="3" key="1">
    <citation type="submission" date="2011-08" db="EMBL/GenBank/DDBJ databases">
        <authorList>
            <person name="Rombauts S."/>
        </authorList>
    </citation>
    <scope>NUCLEOTIDE SEQUENCE</scope>
    <source>
        <strain evidence="3">London</strain>
    </source>
</reference>
<feature type="transmembrane region" description="Helical" evidence="1">
    <location>
        <begin position="165"/>
        <end position="184"/>
    </location>
</feature>
<feature type="transmembrane region" description="Helical" evidence="1">
    <location>
        <begin position="276"/>
        <end position="300"/>
    </location>
</feature>
<evidence type="ECO:0000256" key="1">
    <source>
        <dbReference type="SAM" id="Phobius"/>
    </source>
</evidence>
<evidence type="ECO:0000313" key="2">
    <source>
        <dbReference type="EnsemblMetazoa" id="tetur20g00810.1"/>
    </source>
</evidence>
<keyword evidence="1" id="KW-1133">Transmembrane helix</keyword>
<feature type="transmembrane region" description="Helical" evidence="1">
    <location>
        <begin position="196"/>
        <end position="224"/>
    </location>
</feature>
<organism evidence="2 3">
    <name type="scientific">Tetranychus urticae</name>
    <name type="common">Two-spotted spider mite</name>
    <dbReference type="NCBI Taxonomy" id="32264"/>
    <lineage>
        <taxon>Eukaryota</taxon>
        <taxon>Metazoa</taxon>
        <taxon>Ecdysozoa</taxon>
        <taxon>Arthropoda</taxon>
        <taxon>Chelicerata</taxon>
        <taxon>Arachnida</taxon>
        <taxon>Acari</taxon>
        <taxon>Acariformes</taxon>
        <taxon>Trombidiformes</taxon>
        <taxon>Prostigmata</taxon>
        <taxon>Eleutherengona</taxon>
        <taxon>Raphignathae</taxon>
        <taxon>Tetranychoidea</taxon>
        <taxon>Tetranychidae</taxon>
        <taxon>Tetranychus</taxon>
    </lineage>
</organism>
<evidence type="ECO:0000313" key="3">
    <source>
        <dbReference type="Proteomes" id="UP000015104"/>
    </source>
</evidence>
<keyword evidence="1" id="KW-0812">Transmembrane</keyword>
<dbReference type="Proteomes" id="UP000015104">
    <property type="component" value="Unassembled WGS sequence"/>
</dbReference>
<sequence length="410" mass="48296">MKFKFKFPYDFIFNPKVEKDQNFERFISSLTPIYSPTGGINRLKSIAIFLSFYAIGSIKQIICLFVTADDETLILLGDPFQPFGTNRLFLDILIAGWIVLCFINFLADTYNRNAKATIFWSKQMASIFEEYPLPSWRVDKVHHLGYDDYIDVCNKFRLVIRYARFTSLMSVLSVCGYMTPTMIANPDYWLINLNWTLFYIIAGTISILRLIIYPCIFLICVYTFNYKLTHIFVPLKINQLSKIDENTLIPVRETNTISDMKIMAKLYKEMFTYNKYWSVVNGFGHCMSFMINSYILYPIFFIESTLITRLICVYWTILCLLWFAFPYLTVSYMNFKISRVNKRIFSKIKDLANPFEGIRLMVTMEHISEFKGFSIFTFHEPSYISFVFQSLDLITYFCLFIQNLGRAKSR</sequence>
<reference evidence="2" key="2">
    <citation type="submission" date="2015-06" db="UniProtKB">
        <authorList>
            <consortium name="EnsemblMetazoa"/>
        </authorList>
    </citation>
    <scope>IDENTIFICATION</scope>
</reference>
<keyword evidence="3" id="KW-1185">Reference proteome</keyword>
<protein>
    <submittedName>
        <fullName evidence="2">Uncharacterized protein</fullName>
    </submittedName>
</protein>
<feature type="transmembrane region" description="Helical" evidence="1">
    <location>
        <begin position="88"/>
        <end position="107"/>
    </location>
</feature>
<dbReference type="AlphaFoldDB" id="T1KST9"/>
<feature type="transmembrane region" description="Helical" evidence="1">
    <location>
        <begin position="306"/>
        <end position="330"/>
    </location>
</feature>
<feature type="transmembrane region" description="Helical" evidence="1">
    <location>
        <begin position="46"/>
        <end position="68"/>
    </location>
</feature>
<dbReference type="EMBL" id="CAEY01000509">
    <property type="status" value="NOT_ANNOTATED_CDS"/>
    <property type="molecule type" value="Genomic_DNA"/>
</dbReference>
<accession>T1KST9</accession>
<dbReference type="HOGENOM" id="CLU_671439_0_0_1"/>
<proteinExistence type="predicted"/>
<name>T1KST9_TETUR</name>